<proteinExistence type="predicted"/>
<organism evidence="1 2">
    <name type="scientific">Kluyvera cryocrescens</name>
    <name type="common">Kluyvera citrophila</name>
    <dbReference type="NCBI Taxonomy" id="580"/>
    <lineage>
        <taxon>Bacteria</taxon>
        <taxon>Pseudomonadati</taxon>
        <taxon>Pseudomonadota</taxon>
        <taxon>Gammaproteobacteria</taxon>
        <taxon>Enterobacterales</taxon>
        <taxon>Enterobacteriaceae</taxon>
        <taxon>Kluyvera</taxon>
    </lineage>
</organism>
<sequence>MKYQNNFLVPHKSAPLFTPANILNEDVCLPAAVIKKSALDNNIQWMQRYADTRGRIAGAAR</sequence>
<accession>A0A485BIH4</accession>
<dbReference type="AlphaFoldDB" id="A0A485BIH4"/>
<name>A0A485BIH4_KLUCR</name>
<protein>
    <submittedName>
        <fullName evidence="1">Uncharacterized protein</fullName>
    </submittedName>
</protein>
<dbReference type="EMBL" id="CAADJD010000021">
    <property type="protein sequence ID" value="VFS71378.1"/>
    <property type="molecule type" value="Genomic_DNA"/>
</dbReference>
<evidence type="ECO:0000313" key="2">
    <source>
        <dbReference type="Proteomes" id="UP000401081"/>
    </source>
</evidence>
<gene>
    <name evidence="1" type="ORF">NCTC12993_04631</name>
</gene>
<keyword evidence="2" id="KW-1185">Reference proteome</keyword>
<dbReference type="Proteomes" id="UP000401081">
    <property type="component" value="Unassembled WGS sequence"/>
</dbReference>
<evidence type="ECO:0000313" key="1">
    <source>
        <dbReference type="EMBL" id="VFS71378.1"/>
    </source>
</evidence>
<reference evidence="1 2" key="1">
    <citation type="submission" date="2019-03" db="EMBL/GenBank/DDBJ databases">
        <authorList>
            <consortium name="Pathogen Informatics"/>
        </authorList>
    </citation>
    <scope>NUCLEOTIDE SEQUENCE [LARGE SCALE GENOMIC DNA]</scope>
    <source>
        <strain evidence="1 2">NCTC12993</strain>
    </source>
</reference>